<sequence>HDHSSLLQAPKQRRTRPAAWLVAAVCAVFWIVVIIGGLIVLTFYLVFKPRDPRFDLSSATFNAAYLDVGYFLNADVTLLINFTNPNTKADVDFSFIAVDLYYQNDFIATRYVQPFSVMRTESMFANVNMLASEVRVGAGVATELRRQMGYGRITFDIRAVIRTRSRFGALFRYSYWLYPYCKIELTSPPFGVLVRKHCVTKR</sequence>
<feature type="transmembrane region" description="Helical" evidence="3">
    <location>
        <begin position="20"/>
        <end position="47"/>
    </location>
</feature>
<evidence type="ECO:0008006" key="6">
    <source>
        <dbReference type="Google" id="ProtNLM"/>
    </source>
</evidence>
<dbReference type="GO" id="GO:0098542">
    <property type="term" value="P:defense response to other organism"/>
    <property type="evidence" value="ECO:0007669"/>
    <property type="project" value="InterPro"/>
</dbReference>
<protein>
    <recommendedName>
        <fullName evidence="6">Late embryogenesis abundant protein LEA-2 subgroup domain-containing protein</fullName>
    </recommendedName>
</protein>
<dbReference type="AlphaFoldDB" id="S8DZ03"/>
<comment type="caution">
    <text evidence="4">The sequence shown here is derived from an EMBL/GenBank/DDBJ whole genome shotgun (WGS) entry which is preliminary data.</text>
</comment>
<dbReference type="PANTHER" id="PTHR31234">
    <property type="entry name" value="LATE EMBRYOGENESIS ABUNDANT (LEA) HYDROXYPROLINE-RICH GLYCOPROTEIN FAMILY"/>
    <property type="match status" value="1"/>
</dbReference>
<dbReference type="OrthoDB" id="1924574at2759"/>
<comment type="subcellular location">
    <subcellularLocation>
        <location evidence="1">Membrane</location>
    </subcellularLocation>
</comment>
<organism evidence="4 5">
    <name type="scientific">Genlisea aurea</name>
    <dbReference type="NCBI Taxonomy" id="192259"/>
    <lineage>
        <taxon>Eukaryota</taxon>
        <taxon>Viridiplantae</taxon>
        <taxon>Streptophyta</taxon>
        <taxon>Embryophyta</taxon>
        <taxon>Tracheophyta</taxon>
        <taxon>Spermatophyta</taxon>
        <taxon>Magnoliopsida</taxon>
        <taxon>eudicotyledons</taxon>
        <taxon>Gunneridae</taxon>
        <taxon>Pentapetalae</taxon>
        <taxon>asterids</taxon>
        <taxon>lamiids</taxon>
        <taxon>Lamiales</taxon>
        <taxon>Lentibulariaceae</taxon>
        <taxon>Genlisea</taxon>
    </lineage>
</organism>
<keyword evidence="5" id="KW-1185">Reference proteome</keyword>
<evidence type="ECO:0000256" key="2">
    <source>
        <dbReference type="ARBA" id="ARBA00023136"/>
    </source>
</evidence>
<dbReference type="GO" id="GO:0005886">
    <property type="term" value="C:plasma membrane"/>
    <property type="evidence" value="ECO:0007669"/>
    <property type="project" value="TreeGrafter"/>
</dbReference>
<dbReference type="PANTHER" id="PTHR31234:SF42">
    <property type="entry name" value="LATE EMBRYOGENESIS ABUNDANT (LEA) HYDROXYPROLINE-RICH GLYCOPROTEIN FAMILY"/>
    <property type="match status" value="1"/>
</dbReference>
<evidence type="ECO:0000256" key="1">
    <source>
        <dbReference type="ARBA" id="ARBA00004370"/>
    </source>
</evidence>
<gene>
    <name evidence="4" type="ORF">M569_09490</name>
</gene>
<evidence type="ECO:0000313" key="4">
    <source>
        <dbReference type="EMBL" id="EPS65287.1"/>
    </source>
</evidence>
<keyword evidence="3" id="KW-0812">Transmembrane</keyword>
<evidence type="ECO:0000256" key="3">
    <source>
        <dbReference type="SAM" id="Phobius"/>
    </source>
</evidence>
<evidence type="ECO:0000313" key="5">
    <source>
        <dbReference type="Proteomes" id="UP000015453"/>
    </source>
</evidence>
<feature type="non-terminal residue" evidence="4">
    <location>
        <position position="1"/>
    </location>
</feature>
<dbReference type="EMBL" id="AUSU01004325">
    <property type="protein sequence ID" value="EPS65287.1"/>
    <property type="molecule type" value="Genomic_DNA"/>
</dbReference>
<keyword evidence="3" id="KW-1133">Transmembrane helix</keyword>
<keyword evidence="2 3" id="KW-0472">Membrane</keyword>
<name>S8DZ03_9LAMI</name>
<dbReference type="InterPro" id="IPR044839">
    <property type="entry name" value="NDR1-like"/>
</dbReference>
<reference evidence="4 5" key="1">
    <citation type="journal article" date="2013" name="BMC Genomics">
        <title>The miniature genome of a carnivorous plant Genlisea aurea contains a low number of genes and short non-coding sequences.</title>
        <authorList>
            <person name="Leushkin E.V."/>
            <person name="Sutormin R.A."/>
            <person name="Nabieva E.R."/>
            <person name="Penin A.A."/>
            <person name="Kondrashov A.S."/>
            <person name="Logacheva M.D."/>
        </authorList>
    </citation>
    <scope>NUCLEOTIDE SEQUENCE [LARGE SCALE GENOMIC DNA]</scope>
</reference>
<dbReference type="Proteomes" id="UP000015453">
    <property type="component" value="Unassembled WGS sequence"/>
</dbReference>
<accession>S8DZ03</accession>
<proteinExistence type="predicted"/>